<evidence type="ECO:0000313" key="2">
    <source>
        <dbReference type="EMBL" id="CAH2093380.1"/>
    </source>
</evidence>
<protein>
    <recommendedName>
        <fullName evidence="1">PiggyBac transposable element-derived protein domain-containing protein</fullName>
    </recommendedName>
</protein>
<dbReference type="EMBL" id="CAKOGL010000013">
    <property type="protein sequence ID" value="CAH2093380.1"/>
    <property type="molecule type" value="Genomic_DNA"/>
</dbReference>
<feature type="domain" description="PiggyBac transposable element-derived protein" evidence="1">
    <location>
        <begin position="27"/>
        <end position="187"/>
    </location>
</feature>
<evidence type="ECO:0000259" key="1">
    <source>
        <dbReference type="Pfam" id="PF13843"/>
    </source>
</evidence>
<dbReference type="InterPro" id="IPR029526">
    <property type="entry name" value="PGBD"/>
</dbReference>
<evidence type="ECO:0000313" key="3">
    <source>
        <dbReference type="Proteomes" id="UP001153954"/>
    </source>
</evidence>
<dbReference type="PANTHER" id="PTHR46599:SF3">
    <property type="entry name" value="PIGGYBAC TRANSPOSABLE ELEMENT-DERIVED PROTEIN 4"/>
    <property type="match status" value="1"/>
</dbReference>
<reference evidence="2" key="1">
    <citation type="submission" date="2022-03" db="EMBL/GenBank/DDBJ databases">
        <authorList>
            <person name="Tunstrom K."/>
        </authorList>
    </citation>
    <scope>NUCLEOTIDE SEQUENCE</scope>
</reference>
<dbReference type="PANTHER" id="PTHR46599">
    <property type="entry name" value="PIGGYBAC TRANSPOSABLE ELEMENT-DERIVED PROTEIN 4"/>
    <property type="match status" value="1"/>
</dbReference>
<dbReference type="Pfam" id="PF13843">
    <property type="entry name" value="DDE_Tnp_1_7"/>
    <property type="match status" value="1"/>
</dbReference>
<dbReference type="Proteomes" id="UP001153954">
    <property type="component" value="Unassembled WGS sequence"/>
</dbReference>
<name>A0AAU9U973_EUPED</name>
<dbReference type="CDD" id="cd20335">
    <property type="entry name" value="BRcat_RBR"/>
    <property type="match status" value="1"/>
</dbReference>
<proteinExistence type="predicted"/>
<sequence>MSREPAENLKSSSYSIHAGSGSAIEGLDKPGSVVVRLCLPLLNEGRLIIADNYYTGIALARYLKDRHTDLCGTLRKNKVNLPKDIIQKKLKRGDVVAKQMDSFVTVLKWHDKRDVLMISTCHGKEMTDVTSWRGQSKKPNMVMDYNDAKKGIDVADQLSCYHSPLRKSMTWYKKVAYDLIFQTAIVNTKVIFEEATGSSISVLDVQEAMIRHWLGDVVMKKQPARISTLPSTSSERHALTQIPRRDGKLVRRRCVICYANKKAEGNPLLAKQVNTECLKCKKTFCLKCFNEAH</sequence>
<accession>A0AAU9U973</accession>
<organism evidence="2 3">
    <name type="scientific">Euphydryas editha</name>
    <name type="common">Edith's checkerspot</name>
    <dbReference type="NCBI Taxonomy" id="104508"/>
    <lineage>
        <taxon>Eukaryota</taxon>
        <taxon>Metazoa</taxon>
        <taxon>Ecdysozoa</taxon>
        <taxon>Arthropoda</taxon>
        <taxon>Hexapoda</taxon>
        <taxon>Insecta</taxon>
        <taxon>Pterygota</taxon>
        <taxon>Neoptera</taxon>
        <taxon>Endopterygota</taxon>
        <taxon>Lepidoptera</taxon>
        <taxon>Glossata</taxon>
        <taxon>Ditrysia</taxon>
        <taxon>Papilionoidea</taxon>
        <taxon>Nymphalidae</taxon>
        <taxon>Nymphalinae</taxon>
        <taxon>Euphydryas</taxon>
    </lineage>
</organism>
<comment type="caution">
    <text evidence="2">The sequence shown here is derived from an EMBL/GenBank/DDBJ whole genome shotgun (WGS) entry which is preliminary data.</text>
</comment>
<keyword evidence="3" id="KW-1185">Reference proteome</keyword>
<gene>
    <name evidence="2" type="ORF">EEDITHA_LOCUS9053</name>
</gene>
<dbReference type="AlphaFoldDB" id="A0AAU9U973"/>